<dbReference type="Proteomes" id="UP000054538">
    <property type="component" value="Unassembled WGS sequence"/>
</dbReference>
<accession>A0A0D0C674</accession>
<reference evidence="1 2" key="1">
    <citation type="submission" date="2014-04" db="EMBL/GenBank/DDBJ databases">
        <authorList>
            <consortium name="DOE Joint Genome Institute"/>
            <person name="Kuo A."/>
            <person name="Kohler A."/>
            <person name="Jargeat P."/>
            <person name="Nagy L.G."/>
            <person name="Floudas D."/>
            <person name="Copeland A."/>
            <person name="Barry K.W."/>
            <person name="Cichocki N."/>
            <person name="Veneault-Fourrey C."/>
            <person name="LaButti K."/>
            <person name="Lindquist E.A."/>
            <person name="Lipzen A."/>
            <person name="Lundell T."/>
            <person name="Morin E."/>
            <person name="Murat C."/>
            <person name="Sun H."/>
            <person name="Tunlid A."/>
            <person name="Henrissat B."/>
            <person name="Grigoriev I.V."/>
            <person name="Hibbett D.S."/>
            <person name="Martin F."/>
            <person name="Nordberg H.P."/>
            <person name="Cantor M.N."/>
            <person name="Hua S.X."/>
        </authorList>
    </citation>
    <scope>NUCLEOTIDE SEQUENCE [LARGE SCALE GENOMIC DNA]</scope>
    <source>
        <strain evidence="1 2">Ve08.2h10</strain>
    </source>
</reference>
<dbReference type="EMBL" id="KN826528">
    <property type="protein sequence ID" value="KIK78627.1"/>
    <property type="molecule type" value="Genomic_DNA"/>
</dbReference>
<organism evidence="1 2">
    <name type="scientific">Paxillus rubicundulus Ve08.2h10</name>
    <dbReference type="NCBI Taxonomy" id="930991"/>
    <lineage>
        <taxon>Eukaryota</taxon>
        <taxon>Fungi</taxon>
        <taxon>Dikarya</taxon>
        <taxon>Basidiomycota</taxon>
        <taxon>Agaricomycotina</taxon>
        <taxon>Agaricomycetes</taxon>
        <taxon>Agaricomycetidae</taxon>
        <taxon>Boletales</taxon>
        <taxon>Paxilineae</taxon>
        <taxon>Paxillaceae</taxon>
        <taxon>Paxillus</taxon>
    </lineage>
</organism>
<reference evidence="2" key="2">
    <citation type="submission" date="2015-01" db="EMBL/GenBank/DDBJ databases">
        <title>Evolutionary Origins and Diversification of the Mycorrhizal Mutualists.</title>
        <authorList>
            <consortium name="DOE Joint Genome Institute"/>
            <consortium name="Mycorrhizal Genomics Consortium"/>
            <person name="Kohler A."/>
            <person name="Kuo A."/>
            <person name="Nagy L.G."/>
            <person name="Floudas D."/>
            <person name="Copeland A."/>
            <person name="Barry K.W."/>
            <person name="Cichocki N."/>
            <person name="Veneault-Fourrey C."/>
            <person name="LaButti K."/>
            <person name="Lindquist E.A."/>
            <person name="Lipzen A."/>
            <person name="Lundell T."/>
            <person name="Morin E."/>
            <person name="Murat C."/>
            <person name="Riley R."/>
            <person name="Ohm R."/>
            <person name="Sun H."/>
            <person name="Tunlid A."/>
            <person name="Henrissat B."/>
            <person name="Grigoriev I.V."/>
            <person name="Hibbett D.S."/>
            <person name="Martin F."/>
        </authorList>
    </citation>
    <scope>NUCLEOTIDE SEQUENCE [LARGE SCALE GENOMIC DNA]</scope>
    <source>
        <strain evidence="2">Ve08.2h10</strain>
    </source>
</reference>
<feature type="non-terminal residue" evidence="1">
    <location>
        <position position="166"/>
    </location>
</feature>
<protein>
    <recommendedName>
        <fullName evidence="3">DDE Tnp4 domain-containing protein</fullName>
    </recommendedName>
</protein>
<evidence type="ECO:0000313" key="1">
    <source>
        <dbReference type="EMBL" id="KIK78627.1"/>
    </source>
</evidence>
<dbReference type="HOGENOM" id="CLU_018552_1_3_1"/>
<sequence>SETADHCLGLFQKKLCIHLLIFNDILDQISDQLIFQNHSNNKKLPIAIQLGIFFNCAGHYINACSPEDIAQWAGVSVGTVINCMHCVMVAILDQHDQYISMPPSRDMRQAQQFTKSQTFQLWRNSVFVVDGSTINLFAKPGLYGENFYDQKSNYSLNCQVSNNIRM</sequence>
<name>A0A0D0C674_9AGAM</name>
<dbReference type="InParanoid" id="A0A0D0C674"/>
<evidence type="ECO:0000313" key="2">
    <source>
        <dbReference type="Proteomes" id="UP000054538"/>
    </source>
</evidence>
<dbReference type="AlphaFoldDB" id="A0A0D0C674"/>
<keyword evidence="2" id="KW-1185">Reference proteome</keyword>
<dbReference type="OrthoDB" id="2687688at2759"/>
<feature type="non-terminal residue" evidence="1">
    <location>
        <position position="1"/>
    </location>
</feature>
<evidence type="ECO:0008006" key="3">
    <source>
        <dbReference type="Google" id="ProtNLM"/>
    </source>
</evidence>
<proteinExistence type="predicted"/>
<gene>
    <name evidence="1" type="ORF">PAXRUDRAFT_50374</name>
</gene>